<dbReference type="OrthoDB" id="9810109at2"/>
<feature type="transmembrane region" description="Helical" evidence="6">
    <location>
        <begin position="421"/>
        <end position="440"/>
    </location>
</feature>
<protein>
    <submittedName>
        <fullName evidence="7">APC family permease</fullName>
    </submittedName>
</protein>
<evidence type="ECO:0000256" key="1">
    <source>
        <dbReference type="ARBA" id="ARBA00004651"/>
    </source>
</evidence>
<dbReference type="InterPro" id="IPR002293">
    <property type="entry name" value="AA/rel_permease1"/>
</dbReference>
<keyword evidence="5 6" id="KW-0472">Membrane</keyword>
<feature type="transmembrane region" description="Helical" evidence="6">
    <location>
        <begin position="279"/>
        <end position="305"/>
    </location>
</feature>
<comment type="caution">
    <text evidence="7">The sequence shown here is derived from an EMBL/GenBank/DDBJ whole genome shotgun (WGS) entry which is preliminary data.</text>
</comment>
<feature type="transmembrane region" description="Helical" evidence="6">
    <location>
        <begin position="90"/>
        <end position="110"/>
    </location>
</feature>
<dbReference type="EMBL" id="QXML01000008">
    <property type="protein sequence ID" value="RIW13614.1"/>
    <property type="molecule type" value="Genomic_DNA"/>
</dbReference>
<evidence type="ECO:0000256" key="3">
    <source>
        <dbReference type="ARBA" id="ARBA00022692"/>
    </source>
</evidence>
<feature type="transmembrane region" description="Helical" evidence="6">
    <location>
        <begin position="230"/>
        <end position="250"/>
    </location>
</feature>
<reference evidence="7 8" key="1">
    <citation type="submission" date="2018-09" db="EMBL/GenBank/DDBJ databases">
        <authorList>
            <person name="Wang X."/>
            <person name="Du Z."/>
        </authorList>
    </citation>
    <scope>NUCLEOTIDE SEQUENCE [LARGE SCALE GENOMIC DNA]</scope>
    <source>
        <strain evidence="7 8">N3</strain>
    </source>
</reference>
<feature type="transmembrane region" description="Helical" evidence="6">
    <location>
        <begin position="130"/>
        <end position="150"/>
    </location>
</feature>
<feature type="transmembrane region" description="Helical" evidence="6">
    <location>
        <begin position="48"/>
        <end position="69"/>
    </location>
</feature>
<evidence type="ECO:0000256" key="6">
    <source>
        <dbReference type="SAM" id="Phobius"/>
    </source>
</evidence>
<keyword evidence="4 6" id="KW-1133">Transmembrane helix</keyword>
<keyword evidence="8" id="KW-1185">Reference proteome</keyword>
<dbReference type="Proteomes" id="UP000283522">
    <property type="component" value="Unassembled WGS sequence"/>
</dbReference>
<keyword evidence="3 6" id="KW-0812">Transmembrane</keyword>
<dbReference type="PANTHER" id="PTHR42770:SF12">
    <property type="entry name" value="AMINO ACID TRANSPORTER"/>
    <property type="match status" value="1"/>
</dbReference>
<evidence type="ECO:0000313" key="8">
    <source>
        <dbReference type="Proteomes" id="UP000283522"/>
    </source>
</evidence>
<feature type="transmembrane region" description="Helical" evidence="6">
    <location>
        <begin position="20"/>
        <end position="42"/>
    </location>
</feature>
<dbReference type="Gene3D" id="1.20.1740.10">
    <property type="entry name" value="Amino acid/polyamine transporter I"/>
    <property type="match status" value="1"/>
</dbReference>
<feature type="transmembrane region" description="Helical" evidence="6">
    <location>
        <begin position="391"/>
        <end position="409"/>
    </location>
</feature>
<dbReference type="Pfam" id="PF13520">
    <property type="entry name" value="AA_permease_2"/>
    <property type="match status" value="1"/>
</dbReference>
<evidence type="ECO:0000256" key="5">
    <source>
        <dbReference type="ARBA" id="ARBA00023136"/>
    </source>
</evidence>
<dbReference type="PANTHER" id="PTHR42770">
    <property type="entry name" value="AMINO ACID TRANSPORTER-RELATED"/>
    <property type="match status" value="1"/>
</dbReference>
<feature type="transmembrane region" description="Helical" evidence="6">
    <location>
        <begin position="326"/>
        <end position="345"/>
    </location>
</feature>
<name>A0A418PNW1_9BACT</name>
<keyword evidence="2" id="KW-1003">Cell membrane</keyword>
<feature type="transmembrane region" description="Helical" evidence="6">
    <location>
        <begin position="351"/>
        <end position="370"/>
    </location>
</feature>
<dbReference type="GO" id="GO:0005886">
    <property type="term" value="C:plasma membrane"/>
    <property type="evidence" value="ECO:0007669"/>
    <property type="project" value="UniProtKB-SubCell"/>
</dbReference>
<proteinExistence type="predicted"/>
<evidence type="ECO:0000256" key="2">
    <source>
        <dbReference type="ARBA" id="ARBA00022475"/>
    </source>
</evidence>
<evidence type="ECO:0000256" key="4">
    <source>
        <dbReference type="ARBA" id="ARBA00022989"/>
    </source>
</evidence>
<feature type="transmembrane region" description="Helical" evidence="6">
    <location>
        <begin position="194"/>
        <end position="218"/>
    </location>
</feature>
<gene>
    <name evidence="7" type="ORF">D0X99_15325</name>
</gene>
<organism evidence="7 8">
    <name type="scientific">Algoriphagus lacus</name>
    <dbReference type="NCBI Taxonomy" id="2056311"/>
    <lineage>
        <taxon>Bacteria</taxon>
        <taxon>Pseudomonadati</taxon>
        <taxon>Bacteroidota</taxon>
        <taxon>Cytophagia</taxon>
        <taxon>Cytophagales</taxon>
        <taxon>Cyclobacteriaceae</taxon>
        <taxon>Algoriphagus</taxon>
    </lineage>
</organism>
<dbReference type="AlphaFoldDB" id="A0A418PNW1"/>
<evidence type="ECO:0000313" key="7">
    <source>
        <dbReference type="EMBL" id="RIW13614.1"/>
    </source>
</evidence>
<dbReference type="InterPro" id="IPR050367">
    <property type="entry name" value="APC_superfamily"/>
</dbReference>
<sequence>MSEKPVVTKGLKKVLGFGSLFIIAIGLVVSQASVVSIIQGAGLGGGSFFIAILIAFILTVCYISTYSELALMMPKAGSISTYTAVSAGHFPAIVAALSAYVAPAIFAWPAELLLMEHVLDSFSPGSFTHISLALLWFFAILNILGIDLFATIQGFISYTMLVTLLVIGFSGFASETTDGTPAIEIWQELLHSDSSVFSLVLLALWAFISFEVACDLIEETKNPKKHLPKAMFLASFTMLLVYGLLAFTAMRLVPATQLANTDIPHWVLGQAIFGNTGKLIIVVLAITTTSGAISSALAALPRLLYGMAHHKQLPAIFMRLHPTRKTPWFGILVLSVATTIPILIFGKNPDALLMLLISAASCWLLTYIIAHIDLIILRKKYPAHHRPYKSPVFPSLQLVGIIGMAFAFINCAPTPELRLKIYINTALFIGLTAAFAFFWVRNKMKKGLFEAEAIEQAIKD</sequence>
<dbReference type="GO" id="GO:0022857">
    <property type="term" value="F:transmembrane transporter activity"/>
    <property type="evidence" value="ECO:0007669"/>
    <property type="project" value="InterPro"/>
</dbReference>
<comment type="subcellular location">
    <subcellularLocation>
        <location evidence="1">Cell membrane</location>
        <topology evidence="1">Multi-pass membrane protein</topology>
    </subcellularLocation>
</comment>
<dbReference type="PIRSF" id="PIRSF006060">
    <property type="entry name" value="AA_transporter"/>
    <property type="match status" value="1"/>
</dbReference>
<feature type="transmembrane region" description="Helical" evidence="6">
    <location>
        <begin position="155"/>
        <end position="174"/>
    </location>
</feature>
<dbReference type="RefSeq" id="WP_119478728.1">
    <property type="nucleotide sequence ID" value="NZ_QXML01000008.1"/>
</dbReference>
<accession>A0A418PNW1</accession>